<feature type="transmembrane region" description="Helical" evidence="2">
    <location>
        <begin position="7"/>
        <end position="25"/>
    </location>
</feature>
<keyword evidence="4" id="KW-1185">Reference proteome</keyword>
<comment type="caution">
    <text evidence="3">The sequence shown here is derived from an EMBL/GenBank/DDBJ whole genome shotgun (WGS) entry which is preliminary data.</text>
</comment>
<sequence length="175" mass="19982">MKKSNWILLTVFLIASIFLLWLWYYLGFNRVDNPLDLVLSIIWWVVIVVSFVVISRAEKKRREEIRTIYVGSDAIFNVERGLISVSDPTVRLDEMEQLLDGLEYGFHKEDWPGEDVFEPDFVVRSEDFDENGAPGGGDSEDREPKWKGTVTRIDHVNGNTKVDFDGVAQLAGALS</sequence>
<accession>A0A1H6ITY9</accession>
<evidence type="ECO:0000313" key="4">
    <source>
        <dbReference type="Proteomes" id="UP000199135"/>
    </source>
</evidence>
<dbReference type="RefSeq" id="WP_078687411.1">
    <property type="nucleotide sequence ID" value="NZ_FNWT01000004.1"/>
</dbReference>
<keyword evidence="2" id="KW-0812">Transmembrane</keyword>
<name>A0A1H6ITY9_9ACTN</name>
<reference evidence="3 4" key="1">
    <citation type="submission" date="2016-10" db="EMBL/GenBank/DDBJ databases">
        <authorList>
            <person name="Varghese N."/>
            <person name="Submissions S."/>
        </authorList>
    </citation>
    <scope>NUCLEOTIDE SEQUENCE [LARGE SCALE GENOMIC DNA]</scope>
    <source>
        <strain evidence="3 4">WCP15</strain>
    </source>
</reference>
<dbReference type="Proteomes" id="UP000199135">
    <property type="component" value="Unassembled WGS sequence"/>
</dbReference>
<feature type="transmembrane region" description="Helical" evidence="2">
    <location>
        <begin position="37"/>
        <end position="57"/>
    </location>
</feature>
<protein>
    <submittedName>
        <fullName evidence="3">Uncharacterized protein</fullName>
    </submittedName>
</protein>
<feature type="region of interest" description="Disordered" evidence="1">
    <location>
        <begin position="128"/>
        <end position="147"/>
    </location>
</feature>
<organism evidence="3 4">
    <name type="scientific">Parafannyhessea umbonata</name>
    <dbReference type="NCBI Taxonomy" id="604330"/>
    <lineage>
        <taxon>Bacteria</taxon>
        <taxon>Bacillati</taxon>
        <taxon>Actinomycetota</taxon>
        <taxon>Coriobacteriia</taxon>
        <taxon>Coriobacteriales</taxon>
        <taxon>Atopobiaceae</taxon>
        <taxon>Parafannyhessea</taxon>
    </lineage>
</organism>
<evidence type="ECO:0000313" key="3">
    <source>
        <dbReference type="EMBL" id="SEH52721.1"/>
    </source>
</evidence>
<proteinExistence type="predicted"/>
<keyword evidence="2" id="KW-1133">Transmembrane helix</keyword>
<evidence type="ECO:0000256" key="2">
    <source>
        <dbReference type="SAM" id="Phobius"/>
    </source>
</evidence>
<dbReference type="EMBL" id="FNWT01000004">
    <property type="protein sequence ID" value="SEH52721.1"/>
    <property type="molecule type" value="Genomic_DNA"/>
</dbReference>
<keyword evidence="2" id="KW-0472">Membrane</keyword>
<evidence type="ECO:0000256" key="1">
    <source>
        <dbReference type="SAM" id="MobiDB-lite"/>
    </source>
</evidence>
<gene>
    <name evidence="3" type="ORF">SAMN05216447_104184</name>
</gene>